<sequence length="55" mass="6456">MSLQDKLVVVQEDLKKLNEEYRKVTSYAEGVKEEILMKNGQMQLLNELLQEDDTQ</sequence>
<keyword evidence="2" id="KW-1185">Reference proteome</keyword>
<dbReference type="RefSeq" id="WP_156314885.1">
    <property type="nucleotide sequence ID" value="NZ_BAUT01000037.1"/>
</dbReference>
<evidence type="ECO:0000313" key="1">
    <source>
        <dbReference type="EMBL" id="GAE27033.1"/>
    </source>
</evidence>
<proteinExistence type="predicted"/>
<comment type="caution">
    <text evidence="1">The sequence shown here is derived from an EMBL/GenBank/DDBJ whole genome shotgun (WGS) entry which is preliminary data.</text>
</comment>
<dbReference type="AlphaFoldDB" id="W4Q5R0"/>
<dbReference type="STRING" id="1236970.JCM9140_3145"/>
<organism evidence="1 2">
    <name type="scientific">Halalkalibacter wakoensis JCM 9140</name>
    <dbReference type="NCBI Taxonomy" id="1236970"/>
    <lineage>
        <taxon>Bacteria</taxon>
        <taxon>Bacillati</taxon>
        <taxon>Bacillota</taxon>
        <taxon>Bacilli</taxon>
        <taxon>Bacillales</taxon>
        <taxon>Bacillaceae</taxon>
        <taxon>Halalkalibacter</taxon>
    </lineage>
</organism>
<dbReference type="Proteomes" id="UP000018890">
    <property type="component" value="Unassembled WGS sequence"/>
</dbReference>
<accession>W4Q5R0</accession>
<protein>
    <submittedName>
        <fullName evidence="1">Uncharacterized protein</fullName>
    </submittedName>
</protein>
<dbReference type="EMBL" id="BAUT01000037">
    <property type="protein sequence ID" value="GAE27033.1"/>
    <property type="molecule type" value="Genomic_DNA"/>
</dbReference>
<name>W4Q5R0_9BACI</name>
<evidence type="ECO:0000313" key="2">
    <source>
        <dbReference type="Proteomes" id="UP000018890"/>
    </source>
</evidence>
<gene>
    <name evidence="1" type="ORF">JCM9140_3145</name>
</gene>
<reference evidence="1" key="1">
    <citation type="journal article" date="2014" name="Genome Announc.">
        <title>Draft Genome Sequences of Three Alkaliphilic Bacillus Strains, Bacillus wakoensis JCM 9140T, Bacillus akibai JCM 9157T, and Bacillus hemicellulosilyticus JCM 9152T.</title>
        <authorList>
            <person name="Yuki M."/>
            <person name="Oshima K."/>
            <person name="Suda W."/>
            <person name="Oshida Y."/>
            <person name="Kitamura K."/>
            <person name="Iida T."/>
            <person name="Hattori M."/>
            <person name="Ohkuma M."/>
        </authorList>
    </citation>
    <scope>NUCLEOTIDE SEQUENCE [LARGE SCALE GENOMIC DNA]</scope>
    <source>
        <strain evidence="1">JCM 9140</strain>
    </source>
</reference>